<feature type="compositionally biased region" description="Basic and acidic residues" evidence="2">
    <location>
        <begin position="916"/>
        <end position="925"/>
    </location>
</feature>
<dbReference type="InterPro" id="IPR001478">
    <property type="entry name" value="PDZ"/>
</dbReference>
<dbReference type="InterPro" id="IPR036034">
    <property type="entry name" value="PDZ_sf"/>
</dbReference>
<organism evidence="4">
    <name type="scientific">Aphanomyces invadans</name>
    <dbReference type="NCBI Taxonomy" id="157072"/>
    <lineage>
        <taxon>Eukaryota</taxon>
        <taxon>Sar</taxon>
        <taxon>Stramenopiles</taxon>
        <taxon>Oomycota</taxon>
        <taxon>Saprolegniomycetes</taxon>
        <taxon>Saprolegniales</taxon>
        <taxon>Verrucalvaceae</taxon>
        <taxon>Aphanomyces</taxon>
    </lineage>
</organism>
<dbReference type="VEuPathDB" id="FungiDB:H310_07198"/>
<dbReference type="SUPFAM" id="SSF50156">
    <property type="entry name" value="PDZ domain-like"/>
    <property type="match status" value="2"/>
</dbReference>
<feature type="domain" description="PDZ" evidence="3">
    <location>
        <begin position="254"/>
        <end position="311"/>
    </location>
</feature>
<proteinExistence type="predicted"/>
<dbReference type="eggNOG" id="ENOG502RPHW">
    <property type="taxonomic scope" value="Eukaryota"/>
</dbReference>
<dbReference type="AlphaFoldDB" id="A0A024U4S6"/>
<dbReference type="STRING" id="157072.A0A024U4S6"/>
<feature type="compositionally biased region" description="Basic and acidic residues" evidence="2">
    <location>
        <begin position="171"/>
        <end position="182"/>
    </location>
</feature>
<feature type="compositionally biased region" description="Low complexity" evidence="2">
    <location>
        <begin position="211"/>
        <end position="221"/>
    </location>
</feature>
<evidence type="ECO:0000256" key="1">
    <source>
        <dbReference type="SAM" id="Coils"/>
    </source>
</evidence>
<feature type="compositionally biased region" description="Polar residues" evidence="2">
    <location>
        <begin position="187"/>
        <end position="201"/>
    </location>
</feature>
<dbReference type="OrthoDB" id="6022711at2759"/>
<dbReference type="EMBL" id="KI913964">
    <property type="protein sequence ID" value="ETW00628.1"/>
    <property type="molecule type" value="Genomic_DNA"/>
</dbReference>
<feature type="compositionally biased region" description="Polar residues" evidence="2">
    <location>
        <begin position="887"/>
        <end position="898"/>
    </location>
</feature>
<feature type="domain" description="PDZ" evidence="3">
    <location>
        <begin position="10"/>
        <end position="84"/>
    </location>
</feature>
<feature type="compositionally biased region" description="Pro residues" evidence="2">
    <location>
        <begin position="333"/>
        <end position="350"/>
    </location>
</feature>
<feature type="compositionally biased region" description="Low complexity" evidence="2">
    <location>
        <begin position="812"/>
        <end position="828"/>
    </location>
</feature>
<feature type="region of interest" description="Disordered" evidence="2">
    <location>
        <begin position="884"/>
        <end position="953"/>
    </location>
</feature>
<feature type="domain" description="PDZ" evidence="3">
    <location>
        <begin position="400"/>
        <end position="473"/>
    </location>
</feature>
<dbReference type="GeneID" id="20084248"/>
<feature type="region of interest" description="Disordered" evidence="2">
    <location>
        <begin position="759"/>
        <end position="783"/>
    </location>
</feature>
<feature type="compositionally biased region" description="Basic and acidic residues" evidence="2">
    <location>
        <begin position="842"/>
        <end position="871"/>
    </location>
</feature>
<evidence type="ECO:0000259" key="3">
    <source>
        <dbReference type="PROSITE" id="PS50106"/>
    </source>
</evidence>
<feature type="region of interest" description="Disordered" evidence="2">
    <location>
        <begin position="812"/>
        <end position="871"/>
    </location>
</feature>
<gene>
    <name evidence="4" type="ORF">H310_07198</name>
</gene>
<feature type="region of interest" description="Disordered" evidence="2">
    <location>
        <begin position="94"/>
        <end position="228"/>
    </location>
</feature>
<evidence type="ECO:0000256" key="2">
    <source>
        <dbReference type="SAM" id="MobiDB-lite"/>
    </source>
</evidence>
<feature type="region of interest" description="Disordered" evidence="2">
    <location>
        <begin position="310"/>
        <end position="364"/>
    </location>
</feature>
<feature type="region of interest" description="Disordered" evidence="2">
    <location>
        <begin position="1018"/>
        <end position="1042"/>
    </location>
</feature>
<feature type="coiled-coil region" evidence="1">
    <location>
        <begin position="553"/>
        <end position="594"/>
    </location>
</feature>
<name>A0A024U4S6_9STRA</name>
<feature type="compositionally biased region" description="Acidic residues" evidence="2">
    <location>
        <begin position="1024"/>
        <end position="1042"/>
    </location>
</feature>
<accession>A0A024U4S6</accession>
<dbReference type="RefSeq" id="XP_008870763.1">
    <property type="nucleotide sequence ID" value="XM_008872541.1"/>
</dbReference>
<reference evidence="4" key="1">
    <citation type="submission" date="2013-12" db="EMBL/GenBank/DDBJ databases">
        <title>The Genome Sequence of Aphanomyces invadans NJM9701.</title>
        <authorList>
            <consortium name="The Broad Institute Genomics Platform"/>
            <person name="Russ C."/>
            <person name="Tyler B."/>
            <person name="van West P."/>
            <person name="Dieguez-Uribeondo J."/>
            <person name="Young S.K."/>
            <person name="Zeng Q."/>
            <person name="Gargeya S."/>
            <person name="Fitzgerald M."/>
            <person name="Abouelleil A."/>
            <person name="Alvarado L."/>
            <person name="Chapman S.B."/>
            <person name="Gainer-Dewar J."/>
            <person name="Goldberg J."/>
            <person name="Griggs A."/>
            <person name="Gujja S."/>
            <person name="Hansen M."/>
            <person name="Howarth C."/>
            <person name="Imamovic A."/>
            <person name="Ireland A."/>
            <person name="Larimer J."/>
            <person name="McCowan C."/>
            <person name="Murphy C."/>
            <person name="Pearson M."/>
            <person name="Poon T.W."/>
            <person name="Priest M."/>
            <person name="Roberts A."/>
            <person name="Saif S."/>
            <person name="Shea T."/>
            <person name="Sykes S."/>
            <person name="Wortman J."/>
            <person name="Nusbaum C."/>
            <person name="Birren B."/>
        </authorList>
    </citation>
    <scope>NUCLEOTIDE SEQUENCE [LARGE SCALE GENOMIC DNA]</scope>
    <source>
        <strain evidence="4">NJM9701</strain>
    </source>
</reference>
<feature type="compositionally biased region" description="Low complexity" evidence="2">
    <location>
        <begin position="156"/>
        <end position="169"/>
    </location>
</feature>
<feature type="compositionally biased region" description="Polar residues" evidence="2">
    <location>
        <begin position="829"/>
        <end position="841"/>
    </location>
</feature>
<keyword evidence="1" id="KW-0175">Coiled coil</keyword>
<feature type="compositionally biased region" description="Acidic residues" evidence="2">
    <location>
        <begin position="926"/>
        <end position="944"/>
    </location>
</feature>
<dbReference type="SMART" id="SM00228">
    <property type="entry name" value="PDZ"/>
    <property type="match status" value="3"/>
</dbReference>
<feature type="compositionally biased region" description="Low complexity" evidence="2">
    <location>
        <begin position="759"/>
        <end position="769"/>
    </location>
</feature>
<dbReference type="PROSITE" id="PS50106">
    <property type="entry name" value="PDZ"/>
    <property type="match status" value="3"/>
</dbReference>
<protein>
    <recommendedName>
        <fullName evidence="3">PDZ domain-containing protein</fullName>
    </recommendedName>
</protein>
<evidence type="ECO:0000313" key="4">
    <source>
        <dbReference type="EMBL" id="ETW00628.1"/>
    </source>
</evidence>
<sequence>MEYNVTWGDGNLGLTLRAELGDDMPPVVGRITREDSAAALAGVAVGHMLVSVNGVETARRGYNAIVHMLKTIPRPCVLRFRVPKSLAINNAPIITNNNTRHSDTARNNGSTSLRHLHRKVSAYGDGRDQPVRSDFTRNEPAVYSRQHSTSPFDNMPANSSPISPASPDPTRLSDRSSSHSEYRGSSNLRRSAGSSLSTPSEQVPPPQPDNSMSVSSSTSSSGRPKRETYSVEWVEGPLGMIFRPDDIDCHIPCIRKITGKGLGSRGIERARVGDILLEINGAPTKEIGFRQSISTLKSLEKPAILKFKRMRRRVSRSRDKEGSEAVPANVHALPPPIVEEPDVPPAPAPTIPHTLSSPPSPRPVAEPPVVSIPDANDLVHLPLSTKLTADAGMYDIVWREGELGLKLKPTPSDVPMISRLTGKGTASGLHNAHIGDVLVTVNGKFVDESSYTSTLRLLKHTPKPIILRFRPIARDHHVIAADSLSLSMSSFHKRDQIPLDVAKQLVATSQGLDIMRDEFAGVPIREIVEGSNEANYLRVAAKAYVTIQADKKRGQKKAELTRAEREAQVLAEALEQLKEQARKYEEMLAKQKMERILRPATENKSKAMIATANSLFAELKSSDKFFSRDSIDFTHLEVNQDHLDKMRDDVLKDLNSITSSSTEHLVIPASAQKRCFQCAALETTLLPFYLDDSDNQWYCETCWVQYYGDPLTAVVHEEEEAVLEVVAVAPVEEVEVGPTEAEAPSPPVDEITPLVSLPAPTVAAAPPKAGLSRRPSTREDLSLLKEIEEKQARREAERMIKELEEIRRSSALGAGNNGSFSNGNTASAVVSTERLSQPSSTDRMERDKRGKEELARHLQAAEEKAKADGNDALARKLEAQRKRSLLDVTTMSRSTSEGGASISPVRDSSGPASPTKSEDDVRGFHDDEEVDTYDEEEEEYDQDTELLQNREDQNFAMAKELQRMHEVVHQAHRMSMMMMGEEEDSVTEFTGLSSDQVNLFRKLALESDHRVSMATHEYFRGHEDDSDSDEDSDAEEGDGVWI</sequence>
<dbReference type="Gene3D" id="2.30.42.10">
    <property type="match status" value="1"/>
</dbReference>
<feature type="compositionally biased region" description="Basic and acidic residues" evidence="2">
    <location>
        <begin position="125"/>
        <end position="137"/>
    </location>
</feature>